<dbReference type="AlphaFoldDB" id="A0A699KUZ9"/>
<reference evidence="1" key="1">
    <citation type="journal article" date="2019" name="Sci. Rep.">
        <title>Draft genome of Tanacetum cinerariifolium, the natural source of mosquito coil.</title>
        <authorList>
            <person name="Yamashiro T."/>
            <person name="Shiraishi A."/>
            <person name="Satake H."/>
            <person name="Nakayama K."/>
        </authorList>
    </citation>
    <scope>NUCLEOTIDE SEQUENCE</scope>
</reference>
<comment type="caution">
    <text evidence="1">The sequence shown here is derived from an EMBL/GenBank/DDBJ whole genome shotgun (WGS) entry which is preliminary data.</text>
</comment>
<proteinExistence type="predicted"/>
<evidence type="ECO:0000313" key="1">
    <source>
        <dbReference type="EMBL" id="GFB07005.1"/>
    </source>
</evidence>
<name>A0A699KUZ9_TANCI</name>
<feature type="non-terminal residue" evidence="1">
    <location>
        <position position="1"/>
    </location>
</feature>
<dbReference type="EMBL" id="BKCJ010545555">
    <property type="protein sequence ID" value="GFB07005.1"/>
    <property type="molecule type" value="Genomic_DNA"/>
</dbReference>
<accession>A0A699KUZ9</accession>
<gene>
    <name evidence="1" type="ORF">Tci_678976</name>
</gene>
<protein>
    <submittedName>
        <fullName evidence="1">Uncharacterized protein</fullName>
    </submittedName>
</protein>
<sequence length="105" mass="12120">QYSVNPSLYIQNELNDHELFMNELIQQKLQNENAQLFPAIAITLYLPTMEPEDSLRIGDEHLDTILETKSDEFIKSSVENLVPNPSESEDERECDVPVCDDFTNF</sequence>
<organism evidence="1">
    <name type="scientific">Tanacetum cinerariifolium</name>
    <name type="common">Dalmatian daisy</name>
    <name type="synonym">Chrysanthemum cinerariifolium</name>
    <dbReference type="NCBI Taxonomy" id="118510"/>
    <lineage>
        <taxon>Eukaryota</taxon>
        <taxon>Viridiplantae</taxon>
        <taxon>Streptophyta</taxon>
        <taxon>Embryophyta</taxon>
        <taxon>Tracheophyta</taxon>
        <taxon>Spermatophyta</taxon>
        <taxon>Magnoliopsida</taxon>
        <taxon>eudicotyledons</taxon>
        <taxon>Gunneridae</taxon>
        <taxon>Pentapetalae</taxon>
        <taxon>asterids</taxon>
        <taxon>campanulids</taxon>
        <taxon>Asterales</taxon>
        <taxon>Asteraceae</taxon>
        <taxon>Asteroideae</taxon>
        <taxon>Anthemideae</taxon>
        <taxon>Anthemidinae</taxon>
        <taxon>Tanacetum</taxon>
    </lineage>
</organism>